<accession>A0ABR7JEM4</accession>
<dbReference type="PROSITE" id="PS50043">
    <property type="entry name" value="HTH_LUXR_2"/>
    <property type="match status" value="1"/>
</dbReference>
<keyword evidence="2" id="KW-0238">DNA-binding</keyword>
<dbReference type="PRINTS" id="PR00038">
    <property type="entry name" value="HTHLUXR"/>
</dbReference>
<dbReference type="InterPro" id="IPR058245">
    <property type="entry name" value="NreC/VraR/RcsB-like_REC"/>
</dbReference>
<dbReference type="SUPFAM" id="SSF46894">
    <property type="entry name" value="C-terminal effector domain of the bipartite response regulators"/>
    <property type="match status" value="1"/>
</dbReference>
<gene>
    <name evidence="6" type="ORF">H8R26_04965</name>
</gene>
<dbReference type="CDD" id="cd17535">
    <property type="entry name" value="REC_NarL-like"/>
    <property type="match status" value="1"/>
</dbReference>
<dbReference type="EMBL" id="JACRUM010000002">
    <property type="protein sequence ID" value="MBC5862765.1"/>
    <property type="molecule type" value="Genomic_DNA"/>
</dbReference>
<comment type="caution">
    <text evidence="6">The sequence shown here is derived from an EMBL/GenBank/DDBJ whole genome shotgun (WGS) entry which is preliminary data.</text>
</comment>
<evidence type="ECO:0000313" key="6">
    <source>
        <dbReference type="EMBL" id="MBC5862765.1"/>
    </source>
</evidence>
<dbReference type="PROSITE" id="PS50110">
    <property type="entry name" value="RESPONSE_REGULATORY"/>
    <property type="match status" value="1"/>
</dbReference>
<dbReference type="PANTHER" id="PTHR45566">
    <property type="entry name" value="HTH-TYPE TRANSCRIPTIONAL REGULATOR YHJB-RELATED"/>
    <property type="match status" value="1"/>
</dbReference>
<dbReference type="Pfam" id="PF00196">
    <property type="entry name" value="GerE"/>
    <property type="match status" value="1"/>
</dbReference>
<protein>
    <submittedName>
        <fullName evidence="6">Response regulator transcription factor</fullName>
    </submittedName>
</protein>
<feature type="modified residue" description="4-aspartylphosphate" evidence="3">
    <location>
        <position position="55"/>
    </location>
</feature>
<feature type="domain" description="Response regulatory" evidence="5">
    <location>
        <begin position="4"/>
        <end position="120"/>
    </location>
</feature>
<dbReference type="InterPro" id="IPR000792">
    <property type="entry name" value="Tscrpt_reg_LuxR_C"/>
</dbReference>
<dbReference type="InterPro" id="IPR051015">
    <property type="entry name" value="EvgA-like"/>
</dbReference>
<dbReference type="InterPro" id="IPR011006">
    <property type="entry name" value="CheY-like_superfamily"/>
</dbReference>
<dbReference type="Gene3D" id="3.40.50.2300">
    <property type="match status" value="1"/>
</dbReference>
<proteinExistence type="predicted"/>
<dbReference type="Pfam" id="PF00072">
    <property type="entry name" value="Response_reg"/>
    <property type="match status" value="1"/>
</dbReference>
<dbReference type="SUPFAM" id="SSF52172">
    <property type="entry name" value="CheY-like"/>
    <property type="match status" value="1"/>
</dbReference>
<evidence type="ECO:0000313" key="7">
    <source>
        <dbReference type="Proteomes" id="UP000621670"/>
    </source>
</evidence>
<dbReference type="InterPro" id="IPR016032">
    <property type="entry name" value="Sig_transdc_resp-reg_C-effctor"/>
</dbReference>
<evidence type="ECO:0000256" key="3">
    <source>
        <dbReference type="PROSITE-ProRule" id="PRU00169"/>
    </source>
</evidence>
<dbReference type="SMART" id="SM00421">
    <property type="entry name" value="HTH_LUXR"/>
    <property type="match status" value="1"/>
</dbReference>
<dbReference type="Proteomes" id="UP000621670">
    <property type="component" value="Unassembled WGS sequence"/>
</dbReference>
<reference evidence="6 7" key="1">
    <citation type="submission" date="2020-08" db="EMBL/GenBank/DDBJ databases">
        <title>Description of novel Flavobacterium F-400 isolate.</title>
        <authorList>
            <person name="Saticioglu I."/>
            <person name="Duman M."/>
            <person name="Altun S."/>
        </authorList>
    </citation>
    <scope>NUCLEOTIDE SEQUENCE [LARGE SCALE GENOMIC DNA]</scope>
    <source>
        <strain evidence="6 7">F-400</strain>
    </source>
</reference>
<evidence type="ECO:0000259" key="4">
    <source>
        <dbReference type="PROSITE" id="PS50043"/>
    </source>
</evidence>
<organism evidence="6 7">
    <name type="scientific">Flavobacterium turcicum</name>
    <dbReference type="NCBI Taxonomy" id="2764718"/>
    <lineage>
        <taxon>Bacteria</taxon>
        <taxon>Pseudomonadati</taxon>
        <taxon>Bacteroidota</taxon>
        <taxon>Flavobacteriia</taxon>
        <taxon>Flavobacteriales</taxon>
        <taxon>Flavobacteriaceae</taxon>
        <taxon>Flavobacterium</taxon>
    </lineage>
</organism>
<dbReference type="SMART" id="SM00448">
    <property type="entry name" value="REC"/>
    <property type="match status" value="1"/>
</dbReference>
<feature type="domain" description="HTH luxR-type" evidence="4">
    <location>
        <begin position="143"/>
        <end position="208"/>
    </location>
</feature>
<name>A0ABR7JEM4_9FLAO</name>
<dbReference type="PANTHER" id="PTHR45566:SF1">
    <property type="entry name" value="HTH-TYPE TRANSCRIPTIONAL REGULATOR YHJB-RELATED"/>
    <property type="match status" value="1"/>
</dbReference>
<sequence length="212" mass="23853">MQKNILIVDDHFVVSTGISIILQERFPEFNIDTADTYFELLAKLEQSTLDLILLDINIPGGKNTDMIQEIKRMQPEVKILMVSGYDEKTHACPYIMAGANGYLNKLCDKNQITTAVDLILQNGSYLPPSTLQNLIQISTNRNSLNPLEQLSKREKEITELLILGDGNIEIANKLDINLTTVSTHKNKIFNKLKIKNVIELSQLSNKMPGLNN</sequence>
<evidence type="ECO:0000256" key="2">
    <source>
        <dbReference type="ARBA" id="ARBA00023125"/>
    </source>
</evidence>
<dbReference type="RefSeq" id="WP_166133942.1">
    <property type="nucleotide sequence ID" value="NZ_JAAOBY010000002.1"/>
</dbReference>
<evidence type="ECO:0000256" key="1">
    <source>
        <dbReference type="ARBA" id="ARBA00022553"/>
    </source>
</evidence>
<dbReference type="InterPro" id="IPR001789">
    <property type="entry name" value="Sig_transdc_resp-reg_receiver"/>
</dbReference>
<dbReference type="CDD" id="cd06170">
    <property type="entry name" value="LuxR_C_like"/>
    <property type="match status" value="1"/>
</dbReference>
<evidence type="ECO:0000259" key="5">
    <source>
        <dbReference type="PROSITE" id="PS50110"/>
    </source>
</evidence>
<keyword evidence="7" id="KW-1185">Reference proteome</keyword>
<keyword evidence="1 3" id="KW-0597">Phosphoprotein</keyword>